<dbReference type="FunFam" id="3.30.1480.10:FF:000001">
    <property type="entry name" value="Transcription termination/antitermination protein NusA"/>
    <property type="match status" value="1"/>
</dbReference>
<keyword evidence="10" id="KW-1185">Reference proteome</keyword>
<gene>
    <name evidence="7 9" type="primary">nusA</name>
    <name evidence="9" type="ordered locus">RIEPE_0270</name>
</gene>
<dbReference type="GO" id="GO:0003700">
    <property type="term" value="F:DNA-binding transcription factor activity"/>
    <property type="evidence" value="ECO:0007669"/>
    <property type="project" value="InterPro"/>
</dbReference>
<dbReference type="PANTHER" id="PTHR22648">
    <property type="entry name" value="TRANSCRIPTION TERMINATION FACTOR NUSA"/>
    <property type="match status" value="1"/>
</dbReference>
<keyword evidence="5 7" id="KW-0805">Transcription regulation</keyword>
<dbReference type="GO" id="GO:0031564">
    <property type="term" value="P:transcription antitermination"/>
    <property type="evidence" value="ECO:0007669"/>
    <property type="project" value="UniProtKB-UniRule"/>
</dbReference>
<dbReference type="SUPFAM" id="SSF54814">
    <property type="entry name" value="Prokaryotic type KH domain (KH-domain type II)"/>
    <property type="match status" value="2"/>
</dbReference>
<dbReference type="EMBL" id="CP001085">
    <property type="protein sequence ID" value="ADD79417.1"/>
    <property type="molecule type" value="Genomic_DNA"/>
</dbReference>
<comment type="function">
    <text evidence="7">Participates in both transcription termination and antitermination.</text>
</comment>
<dbReference type="SUPFAM" id="SSF50249">
    <property type="entry name" value="Nucleic acid-binding proteins"/>
    <property type="match status" value="1"/>
</dbReference>
<evidence type="ECO:0000256" key="3">
    <source>
        <dbReference type="ARBA" id="ARBA00022814"/>
    </source>
</evidence>
<dbReference type="InterPro" id="IPR058582">
    <property type="entry name" value="KH_NusA_2nd"/>
</dbReference>
<dbReference type="InterPro" id="IPR036555">
    <property type="entry name" value="NusA_N_sf"/>
</dbReference>
<dbReference type="FunFam" id="3.30.300.20:FF:000005">
    <property type="entry name" value="Transcription termination/antitermination protein NusA"/>
    <property type="match status" value="1"/>
</dbReference>
<dbReference type="GO" id="GO:0006353">
    <property type="term" value="P:DNA-templated transcription termination"/>
    <property type="evidence" value="ECO:0007669"/>
    <property type="project" value="UniProtKB-UniRule"/>
</dbReference>
<keyword evidence="6 7" id="KW-0804">Transcription</keyword>
<evidence type="ECO:0000256" key="1">
    <source>
        <dbReference type="ARBA" id="ARBA00022472"/>
    </source>
</evidence>
<evidence type="ECO:0000313" key="10">
    <source>
        <dbReference type="Proteomes" id="UP000001700"/>
    </source>
</evidence>
<dbReference type="InterPro" id="IPR030842">
    <property type="entry name" value="TF_NusA_bacterial"/>
</dbReference>
<keyword evidence="3 7" id="KW-0889">Transcription antitermination</keyword>
<keyword evidence="1 7" id="KW-0806">Transcription termination</keyword>
<dbReference type="HAMAP" id="MF_00945_B">
    <property type="entry name" value="NusA_B"/>
    <property type="match status" value="1"/>
</dbReference>
<feature type="domain" description="S1 motif" evidence="8">
    <location>
        <begin position="135"/>
        <end position="201"/>
    </location>
</feature>
<dbReference type="InterPro" id="IPR009019">
    <property type="entry name" value="KH_sf_prok-type"/>
</dbReference>
<comment type="subunit">
    <text evidence="7">Monomer. Binds directly to the core enzyme of the DNA-dependent RNA polymerase and to nascent RNA.</text>
</comment>
<dbReference type="Gene3D" id="2.40.50.140">
    <property type="entry name" value="Nucleic acid-binding proteins"/>
    <property type="match status" value="1"/>
</dbReference>
<keyword evidence="4 7" id="KW-0694">RNA-binding</keyword>
<comment type="similarity">
    <text evidence="7">Belongs to the NusA family.</text>
</comment>
<dbReference type="SMART" id="SM00316">
    <property type="entry name" value="S1"/>
    <property type="match status" value="1"/>
</dbReference>
<dbReference type="InterPro" id="IPR010213">
    <property type="entry name" value="TF_NusA"/>
</dbReference>
<evidence type="ECO:0000256" key="7">
    <source>
        <dbReference type="HAMAP-Rule" id="MF_00945"/>
    </source>
</evidence>
<comment type="subcellular location">
    <subcellularLocation>
        <location evidence="7">Cytoplasm</location>
    </subcellularLocation>
</comment>
<dbReference type="CDD" id="cd02134">
    <property type="entry name" value="KH-II_NusA_rpt1"/>
    <property type="match status" value="1"/>
</dbReference>
<dbReference type="GO" id="GO:0005829">
    <property type="term" value="C:cytosol"/>
    <property type="evidence" value="ECO:0007669"/>
    <property type="project" value="TreeGrafter"/>
</dbReference>
<dbReference type="Gene3D" id="3.30.1480.10">
    <property type="entry name" value="NusA, N-terminal domain"/>
    <property type="match status" value="1"/>
</dbReference>
<evidence type="ECO:0000256" key="5">
    <source>
        <dbReference type="ARBA" id="ARBA00023015"/>
    </source>
</evidence>
<dbReference type="HOGENOM" id="CLU_029242_2_2_6"/>
<dbReference type="Pfam" id="PF08529">
    <property type="entry name" value="NusA_N"/>
    <property type="match status" value="1"/>
</dbReference>
<evidence type="ECO:0000313" key="9">
    <source>
        <dbReference type="EMBL" id="ADD79417.1"/>
    </source>
</evidence>
<dbReference type="Proteomes" id="UP000001700">
    <property type="component" value="Chromosome"/>
</dbReference>
<accession>D4G867</accession>
<dbReference type="InterPro" id="IPR012340">
    <property type="entry name" value="NA-bd_OB-fold"/>
</dbReference>
<evidence type="ECO:0000256" key="6">
    <source>
        <dbReference type="ARBA" id="ARBA00023163"/>
    </source>
</evidence>
<dbReference type="NCBIfam" id="TIGR01953">
    <property type="entry name" value="NusA"/>
    <property type="match status" value="1"/>
</dbReference>
<evidence type="ECO:0000256" key="4">
    <source>
        <dbReference type="ARBA" id="ARBA00022884"/>
    </source>
</evidence>
<dbReference type="Pfam" id="PF26594">
    <property type="entry name" value="KH_NusA_2nd"/>
    <property type="match status" value="1"/>
</dbReference>
<dbReference type="GO" id="GO:0003723">
    <property type="term" value="F:RNA binding"/>
    <property type="evidence" value="ECO:0007669"/>
    <property type="project" value="UniProtKB-UniRule"/>
</dbReference>
<dbReference type="OrthoDB" id="9807233at2"/>
<dbReference type="PANTHER" id="PTHR22648:SF0">
    <property type="entry name" value="TRANSCRIPTION TERMINATION_ANTITERMINATION PROTEIN NUSA"/>
    <property type="match status" value="1"/>
</dbReference>
<evidence type="ECO:0000259" key="8">
    <source>
        <dbReference type="PROSITE" id="PS50126"/>
    </source>
</evidence>
<keyword evidence="7" id="KW-0677">Repeat</keyword>
<dbReference type="Pfam" id="PF13184">
    <property type="entry name" value="KH_NusA_1st"/>
    <property type="match status" value="1"/>
</dbReference>
<sequence length="390" mass="44792">MNKEILTVVELVSNEKSIPREKIFEALEIAIATATKKKSVQNIDVRVSINQKTGDFDTFRRWLVVKEVVQPTLEITLEAAQFENPRVELGHYLEYRIRSIQFDRIATQTAKQVIFQKVREAERDIVVQQFSERSGEMLSGIVKKVNKDSTIFDIGQNIEAIVSKEDMLPRENFRINDRIKGVLYDIRQDSRGRPQLIVSRTSKRMLIELFRLEVPEIYEGIVEIKIIVRDPGTRSKMAVITNDKRIDPVGACVGMRGSRVQSISNELCGERIDVILWNENLARFTINAMAPAEVSSIIVDEKKHSVDIAVEERNLAQAIGRNGQNVRLASQLLKEHRKDDRWELNIMTEKEMLLKNNQNKEEKKVFLENIEGNLSISPKEILSSGRRRAI</sequence>
<organism evidence="9 10">
    <name type="scientific">Riesia pediculicola (strain USDA)</name>
    <dbReference type="NCBI Taxonomy" id="515618"/>
    <lineage>
        <taxon>Bacteria</taxon>
        <taxon>Pseudomonadati</taxon>
        <taxon>Pseudomonadota</taxon>
        <taxon>Gammaproteobacteria</taxon>
        <taxon>Enterobacterales</taxon>
        <taxon>Enterobacteriaceae</taxon>
        <taxon>Candidatus Riesia</taxon>
    </lineage>
</organism>
<evidence type="ECO:0000256" key="2">
    <source>
        <dbReference type="ARBA" id="ARBA00022490"/>
    </source>
</evidence>
<dbReference type="InterPro" id="IPR015946">
    <property type="entry name" value="KH_dom-like_a/b"/>
</dbReference>
<dbReference type="eggNOG" id="COG0195">
    <property type="taxonomic scope" value="Bacteria"/>
</dbReference>
<dbReference type="STRING" id="515618.RIEPE_0270"/>
<dbReference type="KEGG" id="rip:RIEPE_0270"/>
<dbReference type="InterPro" id="IPR013735">
    <property type="entry name" value="TF_NusA_N"/>
</dbReference>
<reference evidence="9" key="1">
    <citation type="submission" date="2008-05" db="EMBL/GenBank/DDBJ databases">
        <title>Genome sequence of Riesia pediculicola USDA.</title>
        <authorList>
            <person name="Kirkness E.F."/>
        </authorList>
    </citation>
    <scope>NUCLEOTIDE SEQUENCE [LARGE SCALE GENOMIC DNA]</scope>
    <source>
        <strain evidence="9">USDA</strain>
    </source>
</reference>
<name>D4G867_RIEPU</name>
<dbReference type="CDD" id="cd22529">
    <property type="entry name" value="KH-II_NusA_rpt2"/>
    <property type="match status" value="1"/>
</dbReference>
<dbReference type="Gene3D" id="3.30.300.20">
    <property type="match status" value="2"/>
</dbReference>
<protein>
    <recommendedName>
        <fullName evidence="7">Transcription termination/antitermination protein NusA</fullName>
    </recommendedName>
</protein>
<dbReference type="AlphaFoldDB" id="D4G867"/>
<dbReference type="PROSITE" id="PS50126">
    <property type="entry name" value="S1"/>
    <property type="match status" value="1"/>
</dbReference>
<dbReference type="InterPro" id="IPR003029">
    <property type="entry name" value="S1_domain"/>
</dbReference>
<dbReference type="SUPFAM" id="SSF69705">
    <property type="entry name" value="Transcription factor NusA, N-terminal domain"/>
    <property type="match status" value="1"/>
</dbReference>
<dbReference type="CDD" id="cd04455">
    <property type="entry name" value="S1_NusA"/>
    <property type="match status" value="1"/>
</dbReference>
<dbReference type="InterPro" id="IPR025249">
    <property type="entry name" value="TF_NusA_KH_1st"/>
</dbReference>
<keyword evidence="2 7" id="KW-0963">Cytoplasm</keyword>
<proteinExistence type="inferred from homology"/>
<dbReference type="FunFam" id="3.30.300.20:FF:000002">
    <property type="entry name" value="Transcription termination/antitermination protein NusA"/>
    <property type="match status" value="1"/>
</dbReference>